<dbReference type="SUPFAM" id="SSF48371">
    <property type="entry name" value="ARM repeat"/>
    <property type="match status" value="2"/>
</dbReference>
<evidence type="ECO:0000313" key="10">
    <source>
        <dbReference type="RefSeq" id="XP_017890684.1"/>
    </source>
</evidence>
<dbReference type="GeneID" id="108631351"/>
<dbReference type="Pfam" id="PF13001">
    <property type="entry name" value="ECM29_N"/>
    <property type="match status" value="1"/>
</dbReference>
<dbReference type="InterPro" id="IPR011989">
    <property type="entry name" value="ARM-like"/>
</dbReference>
<name>A0AAJ7JD70_9HYME</name>
<dbReference type="Proteomes" id="UP000694925">
    <property type="component" value="Unplaced"/>
</dbReference>
<keyword evidence="9" id="KW-1185">Reference proteome</keyword>
<dbReference type="InterPro" id="IPR055444">
    <property type="entry name" value="ARM_ECM29"/>
</dbReference>
<dbReference type="PANTHER" id="PTHR23346">
    <property type="entry name" value="TRANSLATIONAL ACTIVATOR GCN1-RELATED"/>
    <property type="match status" value="1"/>
</dbReference>
<evidence type="ECO:0000259" key="8">
    <source>
        <dbReference type="Pfam" id="PF24492"/>
    </source>
</evidence>
<dbReference type="InterPro" id="IPR055443">
    <property type="entry name" value="HEAT_ECM29"/>
</dbReference>
<comment type="subcellular location">
    <subcellularLocation>
        <location evidence="1">Cytoplasm</location>
    </subcellularLocation>
</comment>
<reference evidence="10" key="1">
    <citation type="submission" date="2025-08" db="UniProtKB">
        <authorList>
            <consortium name="RefSeq"/>
        </authorList>
    </citation>
    <scope>IDENTIFICATION</scope>
    <source>
        <tissue evidence="10">Whole body</tissue>
    </source>
</reference>
<dbReference type="PANTHER" id="PTHR23346:SF19">
    <property type="entry name" value="PROTEASOME ADAPTER AND SCAFFOLD PROTEIN ECM29"/>
    <property type="match status" value="1"/>
</dbReference>
<feature type="domain" description="Proteasome adapter and scaffold protein ECM29 HEAT-repeat" evidence="8">
    <location>
        <begin position="1261"/>
        <end position="1422"/>
    </location>
</feature>
<evidence type="ECO:0000259" key="6">
    <source>
        <dbReference type="Pfam" id="PF23271"/>
    </source>
</evidence>
<feature type="domain" description="Proteasome component Ecm29 N-terminal" evidence="5">
    <location>
        <begin position="11"/>
        <end position="510"/>
    </location>
</feature>
<dbReference type="RefSeq" id="XP_017890684.1">
    <property type="nucleotide sequence ID" value="XM_018035195.2"/>
</dbReference>
<dbReference type="GO" id="GO:0000502">
    <property type="term" value="C:proteasome complex"/>
    <property type="evidence" value="ECO:0007669"/>
    <property type="project" value="UniProtKB-KW"/>
</dbReference>
<organism evidence="9 10">
    <name type="scientific">Ceratina calcarata</name>
    <dbReference type="NCBI Taxonomy" id="156304"/>
    <lineage>
        <taxon>Eukaryota</taxon>
        <taxon>Metazoa</taxon>
        <taxon>Ecdysozoa</taxon>
        <taxon>Arthropoda</taxon>
        <taxon>Hexapoda</taxon>
        <taxon>Insecta</taxon>
        <taxon>Pterygota</taxon>
        <taxon>Neoptera</taxon>
        <taxon>Endopterygota</taxon>
        <taxon>Hymenoptera</taxon>
        <taxon>Apocrita</taxon>
        <taxon>Aculeata</taxon>
        <taxon>Apoidea</taxon>
        <taxon>Anthophila</taxon>
        <taxon>Apidae</taxon>
        <taxon>Ceratina</taxon>
        <taxon>Zadontomerus</taxon>
    </lineage>
</organism>
<dbReference type="KEGG" id="ccal:108631351"/>
<evidence type="ECO:0000259" key="5">
    <source>
        <dbReference type="Pfam" id="PF13001"/>
    </source>
</evidence>
<evidence type="ECO:0000259" key="7">
    <source>
        <dbReference type="Pfam" id="PF23702"/>
    </source>
</evidence>
<accession>A0AAJ7JD70</accession>
<dbReference type="InterPro" id="IPR024372">
    <property type="entry name" value="Ecm29_N"/>
</dbReference>
<dbReference type="Pfam" id="PF23271">
    <property type="entry name" value="HEAT_GCN1"/>
    <property type="match status" value="1"/>
</dbReference>
<evidence type="ECO:0000313" key="9">
    <source>
        <dbReference type="Proteomes" id="UP000694925"/>
    </source>
</evidence>
<dbReference type="GO" id="GO:0005737">
    <property type="term" value="C:cytoplasm"/>
    <property type="evidence" value="ECO:0007669"/>
    <property type="project" value="UniProtKB-SubCell"/>
</dbReference>
<gene>
    <name evidence="10" type="primary">LOC108631351</name>
</gene>
<dbReference type="Gene3D" id="1.25.10.10">
    <property type="entry name" value="Leucine-rich Repeat Variant"/>
    <property type="match status" value="3"/>
</dbReference>
<dbReference type="Pfam" id="PF23702">
    <property type="entry name" value="ARM_ECM29"/>
    <property type="match status" value="1"/>
</dbReference>
<dbReference type="GO" id="GO:0060090">
    <property type="term" value="F:molecular adaptor activity"/>
    <property type="evidence" value="ECO:0007669"/>
    <property type="project" value="InterPro"/>
</dbReference>
<keyword evidence="2" id="KW-0963">Cytoplasm</keyword>
<proteinExistence type="predicted"/>
<dbReference type="GO" id="GO:0043248">
    <property type="term" value="P:proteasome assembly"/>
    <property type="evidence" value="ECO:0007669"/>
    <property type="project" value="InterPro"/>
</dbReference>
<protein>
    <submittedName>
        <fullName evidence="10">Proteasome adapter and scaffold protein ECM29 isoform X1</fullName>
    </submittedName>
</protein>
<keyword evidence="4 10" id="KW-0647">Proteasome</keyword>
<dbReference type="InterPro" id="IPR016024">
    <property type="entry name" value="ARM-type_fold"/>
</dbReference>
<sequence>MAAPTDELILLERVFFRLGTAETDEQLQAAVCKFLPPVLLKLSSTQEGVRKKVMELLIHINKRIKSRPQVQLPVETLLLQYQDPTASSFVINFTIIYIKLGYPRMEMKKQAELVLSVLNAVEGKPLSHQDGLLLMIMPALGHINISMDPEKRASFLGLQDKPYVSKQLLSFMLDVLLLPYGSAGQMQNNEQSDQSAAVDTTQFRVPMGMSEYAFKRVIGENPQSAEQLEQTKLGIVKFLAGGFFPNSDILIHLIVAAADTRFSVANLADMELKKIVDTLDWSSMQLAAPLYTLYLGTEALGVQKEVKPEMKRLPACIRIRLKLLHYLCRVTKAGFIVPLCIQVVFHTLEGDAKTTNPKLKSLALQFTSNIVQQSSVAPLSRVAGIILDGMLKLVYKGEDAYKMMAYTIIGQLRQRIPSVIDKNFNLLSHLFSALYLTDGDLRRTVRDTLISITPAFVLDKNDERNISLMNGFLSTYIEKPESNGRFVAMHYVANVFPPDDVPSRYLLLLASGDEKQEIRAEATKVLYAAIQKDESDKSEDNKIPLPDFKKLVSYIHSKMQSRDVLIAKNDKVSEQNKVLPYNVTVITEMITYLRICLAKSANVTITNGPLQHPCESTPLIARYLRNLHEQELETLNNYFDMILNFSHTSPDETSLQALLEVAGSVPQFATKLYENELSWLRNLLISVKLDVRRVVAKIYGMVTAQAAYNDFESRISEISSMVDKKHLESQHGSLLALTHMMERRLIFKRNDMDNDIFNWDLYINVVKTLCSFLSNNTILLMDAAIQSVGILGKTCSLPLPDEGEGELNKKAIVEMLFSKVGSTKSSTEIKEKAALSLGHLCVGENFPHTSYIVNKILENVKETKDIEMHMIMGEVLVCCVQGEASPEKRDAWMTLPSEHTVPYSDASTELLTRTLDELLRIYKDPHPNLRQAVCVWLLALLKHNIQRECVKQKFSLLHHAFMEFLSSDSDIVQDIAAKGLSLIHLNSSREEKELLVSSILDQFLQGRKGVPKVTADTKLFEDGQLGKSPTNGNLSTYKEICSLATELQKPDLVYYFMHLANHNAVWNSKKGAAFGFAAIAKMANDELNKYLPSIIPRLYRYQFDPTPKIQHSMASIWHAIVPSTAKAIEQYHKEILNDITDNLTNHEWRVRISCCNALADLLRSSARFNLANSAPELLKKLFRVMDDIHEGTRIAATNTTKILTRVCIRYCDSSNGKEGEEVLQAILPVLLDIGIVNVVSSVRALSLQTVSQLVSRAGNLLKPSLVTLIPALLTTIGESENPNLSYLSNVYGTSTETRNAVDTIRASAVKEHHSTETMTKCIQYIDEEILKELMPKVVDLIKSSVNFGTKITCSHFIVLLSIHYKQELQPYSSKILSALTNGLSDRNSVVRKNNATAIGHVVGSAKVSSLDKLFKTLNTWYMERDDSTKLTIGHTLQAINNYNQEILKNYSNIVIPLVFYAMHEQKTRENENAIELWTELWNEITPGTEAGLKQNIESITNILHTSLQSSSWTAKAQAANAIHTLAQKLGNDIDATVRNALIKVLTDGLRGRTWEGKDRLLNALATLACR</sequence>
<dbReference type="Pfam" id="PF24492">
    <property type="entry name" value="HEAT_ECM29"/>
    <property type="match status" value="1"/>
</dbReference>
<keyword evidence="3" id="KW-0677">Repeat</keyword>
<dbReference type="InterPro" id="IPR057546">
    <property type="entry name" value="HEAT_GCN1"/>
</dbReference>
<feature type="domain" description="Stalled ribosome sensor GCN1-like HEAT repeats region" evidence="6">
    <location>
        <begin position="1076"/>
        <end position="1202"/>
    </location>
</feature>
<dbReference type="GO" id="GO:0005634">
    <property type="term" value="C:nucleus"/>
    <property type="evidence" value="ECO:0007669"/>
    <property type="project" value="TreeGrafter"/>
</dbReference>
<evidence type="ECO:0000256" key="4">
    <source>
        <dbReference type="ARBA" id="ARBA00022942"/>
    </source>
</evidence>
<dbReference type="GO" id="GO:0036503">
    <property type="term" value="P:ERAD pathway"/>
    <property type="evidence" value="ECO:0007669"/>
    <property type="project" value="TreeGrafter"/>
</dbReference>
<evidence type="ECO:0000256" key="2">
    <source>
        <dbReference type="ARBA" id="ARBA00022490"/>
    </source>
</evidence>
<evidence type="ECO:0000256" key="3">
    <source>
        <dbReference type="ARBA" id="ARBA00022737"/>
    </source>
</evidence>
<evidence type="ECO:0000256" key="1">
    <source>
        <dbReference type="ARBA" id="ARBA00004496"/>
    </source>
</evidence>
<feature type="domain" description="ECM29 ARM-like repeats" evidence="7">
    <location>
        <begin position="600"/>
        <end position="789"/>
    </location>
</feature>